<reference evidence="2 3" key="1">
    <citation type="journal article" date="2017" name="BMC Genomics">
        <title>Genomic analysis of methanogenic archaea reveals a shift towards energy conservation.</title>
        <authorList>
            <person name="Gilmore S.P."/>
            <person name="Henske J.K."/>
            <person name="Sexton J.A."/>
            <person name="Solomon K.V."/>
            <person name="Seppala S."/>
            <person name="Yoo J.I."/>
            <person name="Huyett L.M."/>
            <person name="Pressman A."/>
            <person name="Cogan J.Z."/>
            <person name="Kivenson V."/>
            <person name="Peng X."/>
            <person name="Tan Y."/>
            <person name="Valentine D.L."/>
            <person name="O'Malley M.A."/>
        </authorList>
    </citation>
    <scope>NUCLEOTIDE SEQUENCE [LARGE SCALE GENOMIC DNA]</scope>
    <source>
        <strain evidence="2 3">M.o.H.</strain>
    </source>
</reference>
<keyword evidence="1" id="KW-0802">TPR repeat</keyword>
<evidence type="ECO:0000313" key="2">
    <source>
        <dbReference type="EMBL" id="PAV03794.1"/>
    </source>
</evidence>
<dbReference type="RefSeq" id="WP_069581813.1">
    <property type="nucleotide sequence ID" value="NZ_LMVM01000037.1"/>
</dbReference>
<dbReference type="Pfam" id="PF13181">
    <property type="entry name" value="TPR_8"/>
    <property type="match status" value="1"/>
</dbReference>
<name>A0A2A2H3A0_METBR</name>
<feature type="repeat" description="TPR" evidence="1">
    <location>
        <begin position="19"/>
        <end position="52"/>
    </location>
</feature>
<gene>
    <name evidence="2" type="ORF">ASJ80_02190</name>
</gene>
<dbReference type="SMART" id="SM00028">
    <property type="entry name" value="TPR"/>
    <property type="match status" value="2"/>
</dbReference>
<keyword evidence="3" id="KW-1185">Reference proteome</keyword>
<dbReference type="PROSITE" id="PS50005">
    <property type="entry name" value="TPR"/>
    <property type="match status" value="1"/>
</dbReference>
<dbReference type="InterPro" id="IPR019734">
    <property type="entry name" value="TPR_rpt"/>
</dbReference>
<sequence>MLDKLLGKIKEDNKKNPDIEKYFGKGKEYVENQDFQPAIESFKRCIEEDPEEAKAYVGLCIAYSGVMDLGTAREYYEKLKDLDPYLAAQFANTPTGSLLTEDEDTLV</sequence>
<dbReference type="Proteomes" id="UP000217784">
    <property type="component" value="Unassembled WGS sequence"/>
</dbReference>
<evidence type="ECO:0000313" key="3">
    <source>
        <dbReference type="Proteomes" id="UP000217784"/>
    </source>
</evidence>
<dbReference type="AlphaFoldDB" id="A0A2A2H3A0"/>
<dbReference type="OrthoDB" id="372592at2157"/>
<dbReference type="EMBL" id="LMVM01000037">
    <property type="protein sequence ID" value="PAV03794.1"/>
    <property type="molecule type" value="Genomic_DNA"/>
</dbReference>
<proteinExistence type="predicted"/>
<dbReference type="SUPFAM" id="SSF48452">
    <property type="entry name" value="TPR-like"/>
    <property type="match status" value="1"/>
</dbReference>
<organism evidence="2 3">
    <name type="scientific">Methanobacterium bryantii</name>
    <dbReference type="NCBI Taxonomy" id="2161"/>
    <lineage>
        <taxon>Archaea</taxon>
        <taxon>Methanobacteriati</taxon>
        <taxon>Methanobacteriota</taxon>
        <taxon>Methanomada group</taxon>
        <taxon>Methanobacteria</taxon>
        <taxon>Methanobacteriales</taxon>
        <taxon>Methanobacteriaceae</taxon>
        <taxon>Methanobacterium</taxon>
    </lineage>
</organism>
<dbReference type="InterPro" id="IPR011990">
    <property type="entry name" value="TPR-like_helical_dom_sf"/>
</dbReference>
<dbReference type="Gene3D" id="1.25.40.10">
    <property type="entry name" value="Tetratricopeptide repeat domain"/>
    <property type="match status" value="1"/>
</dbReference>
<evidence type="ECO:0000256" key="1">
    <source>
        <dbReference type="PROSITE-ProRule" id="PRU00339"/>
    </source>
</evidence>
<accession>A0A2A2H3A0</accession>
<comment type="caution">
    <text evidence="2">The sequence shown here is derived from an EMBL/GenBank/DDBJ whole genome shotgun (WGS) entry which is preliminary data.</text>
</comment>
<protein>
    <submittedName>
        <fullName evidence="2">Uncharacterized protein</fullName>
    </submittedName>
</protein>